<dbReference type="KEGG" id="mmaz:MmTuc01_0199"/>
<dbReference type="BioCyc" id="MMAZ1236903:G139K-198-MONOMER"/>
<dbReference type="HOGENOM" id="CLU_3245343_0_0_2"/>
<dbReference type="EMBL" id="CP004144">
    <property type="protein sequence ID" value="AGF95652.1"/>
    <property type="molecule type" value="Genomic_DNA"/>
</dbReference>
<protein>
    <submittedName>
        <fullName evidence="1">Uncharacterized protein</fullName>
    </submittedName>
</protein>
<name>M1P5J9_METMZ</name>
<organism evidence="1 2">
    <name type="scientific">Methanosarcina mazei Tuc01</name>
    <dbReference type="NCBI Taxonomy" id="1236903"/>
    <lineage>
        <taxon>Archaea</taxon>
        <taxon>Methanobacteriati</taxon>
        <taxon>Methanobacteriota</taxon>
        <taxon>Stenosarchaea group</taxon>
        <taxon>Methanomicrobia</taxon>
        <taxon>Methanosarcinales</taxon>
        <taxon>Methanosarcinaceae</taxon>
        <taxon>Methanosarcina</taxon>
    </lineage>
</organism>
<sequence length="42" mass="4380">MPSLSDINGVVLEIFIEPPARIAIDRAVALTLSGNVAISTKS</sequence>
<accession>M1P5J9</accession>
<evidence type="ECO:0000313" key="1">
    <source>
        <dbReference type="EMBL" id="AGF95652.1"/>
    </source>
</evidence>
<dbReference type="Proteomes" id="UP000011718">
    <property type="component" value="Chromosome"/>
</dbReference>
<dbReference type="AlphaFoldDB" id="M1P5J9"/>
<evidence type="ECO:0000313" key="2">
    <source>
        <dbReference type="Proteomes" id="UP000011718"/>
    </source>
</evidence>
<gene>
    <name evidence="1" type="ORF">MmTuc01_0199</name>
</gene>
<proteinExistence type="predicted"/>
<reference evidence="1 2" key="1">
    <citation type="journal article" date="2013" name="Genome Announc.">
        <title>Complete Genome of a Methanosarcina mazei Strain Isolated from Sediment Samples from an Amazonian Flooded Area.</title>
        <authorList>
            <person name="Assis das Gracas D."/>
            <person name="Thiago Juca Ramos R."/>
            <person name="Vieira Araujo A.C."/>
            <person name="Zahlouth R."/>
            <person name="Ribeiro Carneiro A."/>
            <person name="Souza Lopes T."/>
            <person name="Azevedo Barauna R."/>
            <person name="Azevedo V."/>
            <person name="Cruz Schneider M.P."/>
            <person name="Pellizari V.H."/>
            <person name="Silva A."/>
        </authorList>
    </citation>
    <scope>NUCLEOTIDE SEQUENCE [LARGE SCALE GENOMIC DNA]</scope>
    <source>
        <strain evidence="1 2">Tuc01</strain>
    </source>
</reference>